<feature type="region of interest" description="Disordered" evidence="2">
    <location>
        <begin position="17"/>
        <end position="38"/>
    </location>
</feature>
<dbReference type="GO" id="GO:0008237">
    <property type="term" value="F:metallopeptidase activity"/>
    <property type="evidence" value="ECO:0007669"/>
    <property type="project" value="UniProtKB-KW"/>
</dbReference>
<sequence length="740" mass="76401">MSVMALSSQIGAPSTSFLGVDKSIESPKGGKPQGGQTYQGGIGQSVATLSASTVNLNTPKFEASGALAPSLSSLGAAMDQAVPMSTTTPALSTDVKPASPPISSNVDTVSVQKAFTALGGNATAQLNSKQLHSNKPPLQALQSNQSHSAPLDTSLLASSNSSFSLLTGPRSIGGMREGQIAAITTQPSVSTLSASDVGFSATSGAVTPFSPPAPSLASTIATTGSSVGAASLGLANIFSTSTPVGANIGPTESNGILPNASSATVTPFTTEFAGADAIGKASDFSASASLNPNALPDSNQSSGVSEQLSRVFNEPSGESGQVGAGITPNAQTQQQQTQTEQIQAQNARDEKAKQARAQAVQEQEQKQQALAEVFAKADQSKQAQQSQDEQTRQQDLAKEQVKQAQEKAIEQQKAQVDALKSRDTEVKAHEHAHASVGGQYAQSPSFKYEKGADGQRYATDGEVQIDVSIVPGDPLATINKMKQVYAAAMAPVDPSSADIRVAAEALQKMNEAKAKLAEERQQQIVDQPTTETLIGAEAQIDGLPPLKERLIQVTGKIDANGNIAAPQDEPSAPVTEVIDKIKQAIAAQVASSNTSDAVSTTEVDTTETIEPPTATLAIGAVPNKDEAPEVAMQRLASSRDNMGASSHTLNGSNAVRFYGSVAVATLASKGSSEPNQSGSDDVSLERIDDSALTTYSPSDEGNSVISNGLALESSSRQNTRGLFNPQTLALHRPRFLDVNV</sequence>
<protein>
    <submittedName>
        <fullName evidence="3">Metalloprotease CJM1_0395 family protein</fullName>
    </submittedName>
</protein>
<feature type="compositionally biased region" description="Basic and acidic residues" evidence="2">
    <location>
        <begin position="389"/>
        <end position="409"/>
    </location>
</feature>
<dbReference type="Pfam" id="PF12118">
    <property type="entry name" value="SprA-related"/>
    <property type="match status" value="1"/>
</dbReference>
<evidence type="ECO:0000313" key="4">
    <source>
        <dbReference type="Proteomes" id="UP001576708"/>
    </source>
</evidence>
<keyword evidence="3" id="KW-0645">Protease</keyword>
<dbReference type="EMBL" id="JBHFGU010000004">
    <property type="protein sequence ID" value="MFB2620786.1"/>
    <property type="molecule type" value="Genomic_DNA"/>
</dbReference>
<dbReference type="InterPro" id="IPR021973">
    <property type="entry name" value="SprA-related"/>
</dbReference>
<dbReference type="Proteomes" id="UP001576708">
    <property type="component" value="Unassembled WGS sequence"/>
</dbReference>
<comment type="caution">
    <text evidence="3">The sequence shown here is derived from an EMBL/GenBank/DDBJ whole genome shotgun (WGS) entry which is preliminary data.</text>
</comment>
<evidence type="ECO:0000256" key="2">
    <source>
        <dbReference type="SAM" id="MobiDB-lite"/>
    </source>
</evidence>
<keyword evidence="1" id="KW-0175">Coiled coil</keyword>
<organism evidence="3 4">
    <name type="scientific">Shewanella mangrovisoli</name>
    <dbReference type="NCBI Taxonomy" id="2864211"/>
    <lineage>
        <taxon>Bacteria</taxon>
        <taxon>Pseudomonadati</taxon>
        <taxon>Pseudomonadota</taxon>
        <taxon>Gammaproteobacteria</taxon>
        <taxon>Alteromonadales</taxon>
        <taxon>Shewanellaceae</taxon>
        <taxon>Shewanella</taxon>
    </lineage>
</organism>
<gene>
    <name evidence="3" type="ORF">ACE02W_13295</name>
</gene>
<dbReference type="RefSeq" id="WP_342201975.1">
    <property type="nucleotide sequence ID" value="NZ_JBCATE010000004.1"/>
</dbReference>
<feature type="compositionally biased region" description="Low complexity" evidence="2">
    <location>
        <begin position="355"/>
        <end position="388"/>
    </location>
</feature>
<keyword evidence="3" id="KW-0378">Hydrolase</keyword>
<keyword evidence="4" id="KW-1185">Reference proteome</keyword>
<name>A0ABV4VKF0_9GAMM</name>
<evidence type="ECO:0000313" key="3">
    <source>
        <dbReference type="EMBL" id="MFB2620786.1"/>
    </source>
</evidence>
<feature type="coiled-coil region" evidence="1">
    <location>
        <begin position="499"/>
        <end position="526"/>
    </location>
</feature>
<accession>A0ABV4VKF0</accession>
<feature type="region of interest" description="Disordered" evidence="2">
    <location>
        <begin position="291"/>
        <end position="409"/>
    </location>
</feature>
<feature type="compositionally biased region" description="Polar residues" evidence="2">
    <location>
        <begin position="291"/>
        <end position="310"/>
    </location>
</feature>
<reference evidence="3 4" key="1">
    <citation type="submission" date="2024-09" db="EMBL/GenBank/DDBJ databases">
        <authorList>
            <person name="Zhang Y."/>
        </authorList>
    </citation>
    <scope>NUCLEOTIDE SEQUENCE [LARGE SCALE GENOMIC DNA]</scope>
    <source>
        <strain evidence="3 4">ZJ318</strain>
    </source>
</reference>
<keyword evidence="3" id="KW-0482">Metalloprotease</keyword>
<evidence type="ECO:0000256" key="1">
    <source>
        <dbReference type="SAM" id="Coils"/>
    </source>
</evidence>
<proteinExistence type="predicted"/>
<feature type="region of interest" description="Disordered" evidence="2">
    <location>
        <begin position="134"/>
        <end position="153"/>
    </location>
</feature>
<feature type="compositionally biased region" description="Low complexity" evidence="2">
    <location>
        <begin position="330"/>
        <end position="346"/>
    </location>
</feature>